<name>G5AAU9_PHYSP</name>
<dbReference type="InParanoid" id="G5AAU9"/>
<evidence type="ECO:0000313" key="1">
    <source>
        <dbReference type="EMBL" id="EGZ07728.1"/>
    </source>
</evidence>
<dbReference type="AlphaFoldDB" id="G5AAU9"/>
<keyword evidence="2" id="KW-1185">Reference proteome</keyword>
<reference evidence="1 2" key="1">
    <citation type="journal article" date="2006" name="Science">
        <title>Phytophthora genome sequences uncover evolutionary origins and mechanisms of pathogenesis.</title>
        <authorList>
            <person name="Tyler B.M."/>
            <person name="Tripathy S."/>
            <person name="Zhang X."/>
            <person name="Dehal P."/>
            <person name="Jiang R.H."/>
            <person name="Aerts A."/>
            <person name="Arredondo F.D."/>
            <person name="Baxter L."/>
            <person name="Bensasson D."/>
            <person name="Beynon J.L."/>
            <person name="Chapman J."/>
            <person name="Damasceno C.M."/>
            <person name="Dorrance A.E."/>
            <person name="Dou D."/>
            <person name="Dickerman A.W."/>
            <person name="Dubchak I.L."/>
            <person name="Garbelotto M."/>
            <person name="Gijzen M."/>
            <person name="Gordon S.G."/>
            <person name="Govers F."/>
            <person name="Grunwald N.J."/>
            <person name="Huang W."/>
            <person name="Ivors K.L."/>
            <person name="Jones R.W."/>
            <person name="Kamoun S."/>
            <person name="Krampis K."/>
            <person name="Lamour K.H."/>
            <person name="Lee M.K."/>
            <person name="McDonald W.H."/>
            <person name="Medina M."/>
            <person name="Meijer H.J."/>
            <person name="Nordberg E.K."/>
            <person name="Maclean D.J."/>
            <person name="Ospina-Giraldo M.D."/>
            <person name="Morris P.F."/>
            <person name="Phuntumart V."/>
            <person name="Putnam N.H."/>
            <person name="Rash S."/>
            <person name="Rose J.K."/>
            <person name="Sakihama Y."/>
            <person name="Salamov A.A."/>
            <person name="Savidor A."/>
            <person name="Scheuring C.F."/>
            <person name="Smith B.M."/>
            <person name="Sobral B.W."/>
            <person name="Terry A."/>
            <person name="Torto-Alalibo T.A."/>
            <person name="Win J."/>
            <person name="Xu Z."/>
            <person name="Zhang H."/>
            <person name="Grigoriev I.V."/>
            <person name="Rokhsar D.S."/>
            <person name="Boore J.L."/>
        </authorList>
    </citation>
    <scope>NUCLEOTIDE SEQUENCE [LARGE SCALE GENOMIC DNA]</scope>
    <source>
        <strain evidence="1 2">P6497</strain>
    </source>
</reference>
<dbReference type="PANTHER" id="PTHR40866">
    <property type="entry name" value="BED-TYPE DOMAIN-CONTAINING PROTEIN"/>
    <property type="match status" value="1"/>
</dbReference>
<dbReference type="Proteomes" id="UP000002640">
    <property type="component" value="Unassembled WGS sequence"/>
</dbReference>
<evidence type="ECO:0008006" key="3">
    <source>
        <dbReference type="Google" id="ProtNLM"/>
    </source>
</evidence>
<gene>
    <name evidence="1" type="ORF">PHYSODRAFT_253880</name>
</gene>
<dbReference type="KEGG" id="psoj:PHYSODRAFT_253880"/>
<evidence type="ECO:0000313" key="2">
    <source>
        <dbReference type="Proteomes" id="UP000002640"/>
    </source>
</evidence>
<organism evidence="1 2">
    <name type="scientific">Phytophthora sojae (strain P6497)</name>
    <name type="common">Soybean stem and root rot agent</name>
    <name type="synonym">Phytophthora megasperma f. sp. glycines</name>
    <dbReference type="NCBI Taxonomy" id="1094619"/>
    <lineage>
        <taxon>Eukaryota</taxon>
        <taxon>Sar</taxon>
        <taxon>Stramenopiles</taxon>
        <taxon>Oomycota</taxon>
        <taxon>Peronosporomycetes</taxon>
        <taxon>Peronosporales</taxon>
        <taxon>Peronosporaceae</taxon>
        <taxon>Phytophthora</taxon>
    </lineage>
</organism>
<dbReference type="RefSeq" id="XP_009537294.1">
    <property type="nucleotide sequence ID" value="XM_009538999.1"/>
</dbReference>
<dbReference type="SUPFAM" id="SSF53098">
    <property type="entry name" value="Ribonuclease H-like"/>
    <property type="match status" value="1"/>
</dbReference>
<accession>G5AAU9</accession>
<dbReference type="GeneID" id="20638428"/>
<sequence>MDAVTRCVEHAIAAEMPEEFGLIVDGWSHDSEHYIAVFACYEVDGVLRCPLLCMAPLVNDETDDFFAASHQTFLATMLARDYQKRLDQVLFLVGDNCGVNRRLPTLMDVPLVGCASHRLNRAVAARLSECAEDVDMVQALMVQDRPRPIIRQQTRWGSTFAMINRYFELLPFIDAEDDELAELLPPAASKRRLRDLLGELKDVESVLKALQGADANLLDVRVWFDGLIAAKPSYARYLAPRADIVHSPDFEAGCVKVLKGQAKRLTRVKKAALERFLAAPPAGEGEQEEKDEEASIPFVERLQKRRLLEEHQPCYELLASIPPTSNVVERFFSIARATFGLQRHALQPYTLEMLLFLRQNADFWDARTVESAE</sequence>
<dbReference type="EMBL" id="JH159162">
    <property type="protein sequence ID" value="EGZ07728.1"/>
    <property type="molecule type" value="Genomic_DNA"/>
</dbReference>
<protein>
    <recommendedName>
        <fullName evidence="3">HAT C-terminal dimerisation domain-containing protein</fullName>
    </recommendedName>
</protein>
<dbReference type="PANTHER" id="PTHR40866:SF1">
    <property type="entry name" value="BED-TYPE DOMAIN-CONTAINING PROTEIN"/>
    <property type="match status" value="1"/>
</dbReference>
<proteinExistence type="predicted"/>
<dbReference type="InterPro" id="IPR012337">
    <property type="entry name" value="RNaseH-like_sf"/>
</dbReference>